<name>A0A7K3LJF7_9ACTN</name>
<accession>A0A7K3LJF7</accession>
<dbReference type="Proteomes" id="UP000466307">
    <property type="component" value="Unassembled WGS sequence"/>
</dbReference>
<dbReference type="EMBL" id="JAADZU010000004">
    <property type="protein sequence ID" value="NDK88395.1"/>
    <property type="molecule type" value="Genomic_DNA"/>
</dbReference>
<proteinExistence type="predicted"/>
<dbReference type="RefSeq" id="WP_020793106.1">
    <property type="nucleotide sequence ID" value="NZ_JAADZU010000004.1"/>
</dbReference>
<gene>
    <name evidence="1" type="ORF">GYA93_02175</name>
</gene>
<sequence length="136" mass="14549">MSPETPAAEPISRVRDLLAEVGEVVDSDADSVVVRVGRTRASVRAIDLAEELRVLTITQLIALNLPNTPELRDDVENHDARLSFGSLRRSDPEGVTTDVLLYYTFPFGGLADIGLLTVLHLVLTTGAEVAGELVGG</sequence>
<dbReference type="AlphaFoldDB" id="A0A7K3LJF7"/>
<comment type="caution">
    <text evidence="1">The sequence shown here is derived from an EMBL/GenBank/DDBJ whole genome shotgun (WGS) entry which is preliminary data.</text>
</comment>
<reference evidence="1 2" key="1">
    <citation type="submission" date="2020-01" db="EMBL/GenBank/DDBJ databases">
        <title>Investigation of new actinobacteria for the biodesulphurisation of diesel fuel.</title>
        <authorList>
            <person name="Athi Narayanan S.M."/>
        </authorList>
    </citation>
    <scope>NUCLEOTIDE SEQUENCE [LARGE SCALE GENOMIC DNA]</scope>
    <source>
        <strain evidence="1 2">213E</strain>
    </source>
</reference>
<keyword evidence="2" id="KW-1185">Reference proteome</keyword>
<evidence type="ECO:0000313" key="1">
    <source>
        <dbReference type="EMBL" id="NDK88395.1"/>
    </source>
</evidence>
<evidence type="ECO:0000313" key="2">
    <source>
        <dbReference type="Proteomes" id="UP000466307"/>
    </source>
</evidence>
<protein>
    <submittedName>
        <fullName evidence="1">Uncharacterized protein</fullName>
    </submittedName>
</protein>
<organism evidence="1 2">
    <name type="scientific">Gordonia desulfuricans</name>
    <dbReference type="NCBI Taxonomy" id="89051"/>
    <lineage>
        <taxon>Bacteria</taxon>
        <taxon>Bacillati</taxon>
        <taxon>Actinomycetota</taxon>
        <taxon>Actinomycetes</taxon>
        <taxon>Mycobacteriales</taxon>
        <taxon>Gordoniaceae</taxon>
        <taxon>Gordonia</taxon>
    </lineage>
</organism>